<comment type="caution">
    <text evidence="1">The sequence shown here is derived from an EMBL/GenBank/DDBJ whole genome shotgun (WGS) entry which is preliminary data.</text>
</comment>
<dbReference type="Pfam" id="PF16984">
    <property type="entry name" value="Grp7_allergen"/>
    <property type="match status" value="1"/>
</dbReference>
<protein>
    <submittedName>
        <fullName evidence="1">Uncharacterized protein</fullName>
    </submittedName>
</protein>
<dbReference type="InterPro" id="IPR020234">
    <property type="entry name" value="Mite_allergen_group-7"/>
</dbReference>
<dbReference type="Proteomes" id="UP001162162">
    <property type="component" value="Unassembled WGS sequence"/>
</dbReference>
<accession>A0AAV8Z1J6</accession>
<dbReference type="Gene3D" id="3.15.10.50">
    <property type="match status" value="1"/>
</dbReference>
<reference evidence="1" key="1">
    <citation type="journal article" date="2023" name="Insect Mol. Biol.">
        <title>Genome sequencing provides insights into the evolution of gene families encoding plant cell wall-degrading enzymes in longhorned beetles.</title>
        <authorList>
            <person name="Shin N.R."/>
            <person name="Okamura Y."/>
            <person name="Kirsch R."/>
            <person name="Pauchet Y."/>
        </authorList>
    </citation>
    <scope>NUCLEOTIDE SEQUENCE</scope>
    <source>
        <strain evidence="1">AMC_N1</strain>
    </source>
</reference>
<dbReference type="EMBL" id="JAPWTK010000027">
    <property type="protein sequence ID" value="KAJ8956929.1"/>
    <property type="molecule type" value="Genomic_DNA"/>
</dbReference>
<proteinExistence type="predicted"/>
<keyword evidence="2" id="KW-1185">Reference proteome</keyword>
<sequence>SPGIIAFINDWADNTFKHVQKLIIRHGLDPVELPDETLKLFPTGTISLSTGWLEDTSTVKRYKDVWLDYRSATKKLTLTIPIQFEALMFIYKYHTKVTLLDISGDTQGKISDLRANVELTFDFTNYEASLTEFDIKDSGSISLTFSGNGLVDWLTSNMTTVITYFLHPVILRIIEFIVKGGMEAGVKVVNEHISSILRNETVATENYLYV</sequence>
<organism evidence="1 2">
    <name type="scientific">Aromia moschata</name>
    <dbReference type="NCBI Taxonomy" id="1265417"/>
    <lineage>
        <taxon>Eukaryota</taxon>
        <taxon>Metazoa</taxon>
        <taxon>Ecdysozoa</taxon>
        <taxon>Arthropoda</taxon>
        <taxon>Hexapoda</taxon>
        <taxon>Insecta</taxon>
        <taxon>Pterygota</taxon>
        <taxon>Neoptera</taxon>
        <taxon>Endopterygota</taxon>
        <taxon>Coleoptera</taxon>
        <taxon>Polyphaga</taxon>
        <taxon>Cucujiformia</taxon>
        <taxon>Chrysomeloidea</taxon>
        <taxon>Cerambycidae</taxon>
        <taxon>Cerambycinae</taxon>
        <taxon>Callichromatini</taxon>
        <taxon>Aromia</taxon>
    </lineage>
</organism>
<dbReference type="AlphaFoldDB" id="A0AAV8Z1J6"/>
<gene>
    <name evidence="1" type="ORF">NQ318_014348</name>
</gene>
<dbReference type="InterPro" id="IPR038602">
    <property type="entry name" value="Mite_allergen_7_sf"/>
</dbReference>
<feature type="non-terminal residue" evidence="1">
    <location>
        <position position="1"/>
    </location>
</feature>
<evidence type="ECO:0000313" key="1">
    <source>
        <dbReference type="EMBL" id="KAJ8956929.1"/>
    </source>
</evidence>
<evidence type="ECO:0000313" key="2">
    <source>
        <dbReference type="Proteomes" id="UP001162162"/>
    </source>
</evidence>
<name>A0AAV8Z1J6_9CUCU</name>